<sequence>MAGKGEDFINKEEVLLKSRQENKNRDLFKREAEITAGFAGSITAILLATIFFVTQTLLGDGFDFALYAVIFSVPAAGFIVKAIRMKRKRDIVLSIIYTLSAIILSVFHFVNLIGIYGG</sequence>
<evidence type="ECO:0008006" key="4">
    <source>
        <dbReference type="Google" id="ProtNLM"/>
    </source>
</evidence>
<dbReference type="EMBL" id="JAAFGS010000001">
    <property type="protein sequence ID" value="NGZ74207.1"/>
    <property type="molecule type" value="Genomic_DNA"/>
</dbReference>
<evidence type="ECO:0000256" key="1">
    <source>
        <dbReference type="SAM" id="Phobius"/>
    </source>
</evidence>
<evidence type="ECO:0000313" key="2">
    <source>
        <dbReference type="EMBL" id="NGZ74207.1"/>
    </source>
</evidence>
<keyword evidence="3" id="KW-1185">Reference proteome</keyword>
<keyword evidence="1" id="KW-1133">Transmembrane helix</keyword>
<comment type="caution">
    <text evidence="2">The sequence shown here is derived from an EMBL/GenBank/DDBJ whole genome shotgun (WGS) entry which is preliminary data.</text>
</comment>
<name>A0ABX0F108_9BACL</name>
<keyword evidence="1" id="KW-0472">Membrane</keyword>
<keyword evidence="1" id="KW-0812">Transmembrane</keyword>
<feature type="transmembrane region" description="Helical" evidence="1">
    <location>
        <begin position="34"/>
        <end position="58"/>
    </location>
</feature>
<evidence type="ECO:0000313" key="3">
    <source>
        <dbReference type="Proteomes" id="UP000800303"/>
    </source>
</evidence>
<dbReference type="RefSeq" id="WP_166272257.1">
    <property type="nucleotide sequence ID" value="NZ_JAAFGS010000001.1"/>
</dbReference>
<protein>
    <recommendedName>
        <fullName evidence="4">DUF4190 domain-containing protein</fullName>
    </recommendedName>
</protein>
<organism evidence="2 3">
    <name type="scientific">Saccharibacillus alkalitolerans</name>
    <dbReference type="NCBI Taxonomy" id="2705290"/>
    <lineage>
        <taxon>Bacteria</taxon>
        <taxon>Bacillati</taxon>
        <taxon>Bacillota</taxon>
        <taxon>Bacilli</taxon>
        <taxon>Bacillales</taxon>
        <taxon>Paenibacillaceae</taxon>
        <taxon>Saccharibacillus</taxon>
    </lineage>
</organism>
<feature type="transmembrane region" description="Helical" evidence="1">
    <location>
        <begin position="64"/>
        <end position="83"/>
    </location>
</feature>
<reference evidence="2 3" key="1">
    <citation type="submission" date="2020-01" db="EMBL/GenBank/DDBJ databases">
        <title>Polyphasic characterisation and genomic insights into a novel alkali tolerant bacterium VR-M41.</title>
        <authorList>
            <person name="Vemuluri V.R."/>
        </authorList>
    </citation>
    <scope>NUCLEOTIDE SEQUENCE [LARGE SCALE GENOMIC DNA]</scope>
    <source>
        <strain evidence="2 3">VR-M41</strain>
    </source>
</reference>
<dbReference type="Proteomes" id="UP000800303">
    <property type="component" value="Unassembled WGS sequence"/>
</dbReference>
<proteinExistence type="predicted"/>
<feature type="transmembrane region" description="Helical" evidence="1">
    <location>
        <begin position="95"/>
        <end position="116"/>
    </location>
</feature>
<accession>A0ABX0F108</accession>
<dbReference type="InterPro" id="IPR045620">
    <property type="entry name" value="DUF6442"/>
</dbReference>
<gene>
    <name evidence="2" type="ORF">GYN08_02680</name>
</gene>
<dbReference type="Pfam" id="PF20040">
    <property type="entry name" value="DUF6442"/>
    <property type="match status" value="1"/>
</dbReference>